<feature type="region of interest" description="Disordered" evidence="1">
    <location>
        <begin position="327"/>
        <end position="358"/>
    </location>
</feature>
<comment type="caution">
    <text evidence="2">The sequence shown here is derived from an EMBL/GenBank/DDBJ whole genome shotgun (WGS) entry which is preliminary data.</text>
</comment>
<proteinExistence type="predicted"/>
<dbReference type="EMBL" id="JARGEI010000020">
    <property type="protein sequence ID" value="KAJ8713666.1"/>
    <property type="molecule type" value="Genomic_DNA"/>
</dbReference>
<gene>
    <name evidence="2" type="ORF">PYW07_014036</name>
</gene>
<name>A0AAD7YF89_MYTSE</name>
<evidence type="ECO:0000313" key="3">
    <source>
        <dbReference type="Proteomes" id="UP001231518"/>
    </source>
</evidence>
<protein>
    <submittedName>
        <fullName evidence="2">Uncharacterized protein</fullName>
    </submittedName>
</protein>
<feature type="region of interest" description="Disordered" evidence="1">
    <location>
        <begin position="242"/>
        <end position="285"/>
    </location>
</feature>
<dbReference type="AlphaFoldDB" id="A0AAD7YF89"/>
<evidence type="ECO:0000256" key="1">
    <source>
        <dbReference type="SAM" id="MobiDB-lite"/>
    </source>
</evidence>
<feature type="compositionally biased region" description="Pro residues" evidence="1">
    <location>
        <begin position="249"/>
        <end position="260"/>
    </location>
</feature>
<reference evidence="2" key="1">
    <citation type="submission" date="2023-03" db="EMBL/GenBank/DDBJ databases">
        <title>Chromosome-level genomes of two armyworms, Mythimna separata and Mythimna loreyi, provide insights into the biosynthesis and reception of sex pheromones.</title>
        <authorList>
            <person name="Zhao H."/>
        </authorList>
    </citation>
    <scope>NUCLEOTIDE SEQUENCE</scope>
    <source>
        <strain evidence="2">BeijingLab</strain>
        <tissue evidence="2">Pupa</tissue>
    </source>
</reference>
<organism evidence="2 3">
    <name type="scientific">Mythimna separata</name>
    <name type="common">Oriental armyworm</name>
    <name type="synonym">Pseudaletia separata</name>
    <dbReference type="NCBI Taxonomy" id="271217"/>
    <lineage>
        <taxon>Eukaryota</taxon>
        <taxon>Metazoa</taxon>
        <taxon>Ecdysozoa</taxon>
        <taxon>Arthropoda</taxon>
        <taxon>Hexapoda</taxon>
        <taxon>Insecta</taxon>
        <taxon>Pterygota</taxon>
        <taxon>Neoptera</taxon>
        <taxon>Endopterygota</taxon>
        <taxon>Lepidoptera</taxon>
        <taxon>Glossata</taxon>
        <taxon>Ditrysia</taxon>
        <taxon>Noctuoidea</taxon>
        <taxon>Noctuidae</taxon>
        <taxon>Noctuinae</taxon>
        <taxon>Hadenini</taxon>
        <taxon>Mythimna</taxon>
    </lineage>
</organism>
<sequence length="542" mass="62035">MSIIKENPAEHANTENGCQTTRVNRDHKMRKFDRRQHYYSAQPVYAVEGKIHAKSPPFQHTKFTRKPLTTCKAVGNGNFENICSLTSSSEEVETHRFFKRKRGKRNKPKHHIVESDMGKEYFERYEGQGMKHIEQQYPAKLSPVPPYQEHPGPDQCQQQHKNAGCAPMSSSLNASGLEIGIACSGFWEYIVNKINMKMQPQIKKKETTTNTPPFKPCTCIGNQAESTSENCCCPNCDAKPKRSHKKDGLPPPPPPPPPPMGIKLEARTSSSSSDDMKDKKNKKKVILEVRRQQTTDDELHSEEQYKHQATDIENYKYWLAPNEVRRQEMASPDSRQYRQPSSPNETKKLSLTSDDSREKLRQNIEVKQIKTKQQKQEKIVQSICPHNPPCEVVRTCCKSKIDPKLQNSCVHVPMCENVPLCLMELKNQFKNISTCECPHKPKCTEVPVCTRNYIVLTAKEEVATQVRPKTKMVCRHVPPCIMIPTCLAHVCDSCIPYDAIPDCIHQPMCDMIPACCRKSAKEMVSFRSQYPKHSFFGRWKNH</sequence>
<evidence type="ECO:0000313" key="2">
    <source>
        <dbReference type="EMBL" id="KAJ8713666.1"/>
    </source>
</evidence>
<keyword evidence="3" id="KW-1185">Reference proteome</keyword>
<feature type="compositionally biased region" description="Polar residues" evidence="1">
    <location>
        <begin position="333"/>
        <end position="353"/>
    </location>
</feature>
<dbReference type="Proteomes" id="UP001231518">
    <property type="component" value="Chromosome 4"/>
</dbReference>
<accession>A0AAD7YF89</accession>